<organism evidence="3 4">
    <name type="scientific">Daldinia eschscholtzii</name>
    <dbReference type="NCBI Taxonomy" id="292717"/>
    <lineage>
        <taxon>Eukaryota</taxon>
        <taxon>Fungi</taxon>
        <taxon>Dikarya</taxon>
        <taxon>Ascomycota</taxon>
        <taxon>Pezizomycotina</taxon>
        <taxon>Sordariomycetes</taxon>
        <taxon>Xylariomycetidae</taxon>
        <taxon>Xylariales</taxon>
        <taxon>Hypoxylaceae</taxon>
        <taxon>Daldinia</taxon>
    </lineage>
</organism>
<evidence type="ECO:0000259" key="2">
    <source>
        <dbReference type="PROSITE" id="PS50048"/>
    </source>
</evidence>
<dbReference type="AlphaFoldDB" id="A0AAX6MQF8"/>
<name>A0AAX6MQF8_9PEZI</name>
<dbReference type="Pfam" id="PF11951">
    <property type="entry name" value="Fungal_trans_2"/>
    <property type="match status" value="1"/>
</dbReference>
<dbReference type="PROSITE" id="PS00463">
    <property type="entry name" value="ZN2_CY6_FUNGAL_1"/>
    <property type="match status" value="1"/>
</dbReference>
<gene>
    <name evidence="3" type="ORF">Daesc_004705</name>
</gene>
<dbReference type="SUPFAM" id="SSF57701">
    <property type="entry name" value="Zn2/Cys6 DNA-binding domain"/>
    <property type="match status" value="1"/>
</dbReference>
<dbReference type="Gene3D" id="4.10.240.10">
    <property type="entry name" value="Zn(2)-C6 fungal-type DNA-binding domain"/>
    <property type="match status" value="1"/>
</dbReference>
<feature type="domain" description="Zn(2)-C6 fungal-type" evidence="2">
    <location>
        <begin position="15"/>
        <end position="44"/>
    </location>
</feature>
<dbReference type="GO" id="GO:0008270">
    <property type="term" value="F:zinc ion binding"/>
    <property type="evidence" value="ECO:0007669"/>
    <property type="project" value="InterPro"/>
</dbReference>
<dbReference type="PANTHER" id="PTHR47784:SF5">
    <property type="entry name" value="STEROL UPTAKE CONTROL PROTEIN 2"/>
    <property type="match status" value="1"/>
</dbReference>
<keyword evidence="4" id="KW-1185">Reference proteome</keyword>
<comment type="caution">
    <text evidence="3">The sequence shown here is derived from an EMBL/GenBank/DDBJ whole genome shotgun (WGS) entry which is preliminary data.</text>
</comment>
<dbReference type="GO" id="GO:0001228">
    <property type="term" value="F:DNA-binding transcription activator activity, RNA polymerase II-specific"/>
    <property type="evidence" value="ECO:0007669"/>
    <property type="project" value="TreeGrafter"/>
</dbReference>
<dbReference type="Proteomes" id="UP001369815">
    <property type="component" value="Unassembled WGS sequence"/>
</dbReference>
<dbReference type="InterPro" id="IPR001138">
    <property type="entry name" value="Zn2Cys6_DnaBD"/>
</dbReference>
<evidence type="ECO:0000313" key="4">
    <source>
        <dbReference type="Proteomes" id="UP001369815"/>
    </source>
</evidence>
<dbReference type="InterPro" id="IPR036864">
    <property type="entry name" value="Zn2-C6_fun-type_DNA-bd_sf"/>
</dbReference>
<dbReference type="PANTHER" id="PTHR47784">
    <property type="entry name" value="STEROL UPTAKE CONTROL PROTEIN 2"/>
    <property type="match status" value="1"/>
</dbReference>
<evidence type="ECO:0000256" key="1">
    <source>
        <dbReference type="ARBA" id="ARBA00023242"/>
    </source>
</evidence>
<accession>A0AAX6MQF8</accession>
<dbReference type="InterPro" id="IPR021858">
    <property type="entry name" value="Fun_TF"/>
</dbReference>
<protein>
    <recommendedName>
        <fullName evidence="2">Zn(2)-C6 fungal-type domain-containing protein</fullName>
    </recommendedName>
</protein>
<dbReference type="InterPro" id="IPR053157">
    <property type="entry name" value="Sterol_Uptake_Regulator"/>
</dbReference>
<dbReference type="PROSITE" id="PS50048">
    <property type="entry name" value="ZN2_CY6_FUNGAL_2"/>
    <property type="match status" value="1"/>
</dbReference>
<dbReference type="CDD" id="cd00067">
    <property type="entry name" value="GAL4"/>
    <property type="match status" value="1"/>
</dbReference>
<evidence type="ECO:0000313" key="3">
    <source>
        <dbReference type="EMBL" id="KAK6954736.1"/>
    </source>
</evidence>
<reference evidence="3 4" key="1">
    <citation type="journal article" date="2024" name="Front Chem Biol">
        <title>Unveiling the potential of Daldinia eschscholtzii MFLUCC 19-0629 through bioactivity and bioinformatics studies for enhanced sustainable agriculture production.</title>
        <authorList>
            <person name="Brooks S."/>
            <person name="Weaver J.A."/>
            <person name="Klomchit A."/>
            <person name="Alharthi S.A."/>
            <person name="Onlamun T."/>
            <person name="Nurani R."/>
            <person name="Vong T.K."/>
            <person name="Alberti F."/>
            <person name="Greco C."/>
        </authorList>
    </citation>
    <scope>NUCLEOTIDE SEQUENCE [LARGE SCALE GENOMIC DNA]</scope>
    <source>
        <strain evidence="3">MFLUCC 19-0629</strain>
    </source>
</reference>
<dbReference type="EMBL" id="JBANMG010000004">
    <property type="protein sequence ID" value="KAK6954736.1"/>
    <property type="molecule type" value="Genomic_DNA"/>
</dbReference>
<proteinExistence type="predicted"/>
<dbReference type="SMART" id="SM00066">
    <property type="entry name" value="GAL4"/>
    <property type="match status" value="1"/>
</dbReference>
<keyword evidence="1" id="KW-0539">Nucleus</keyword>
<sequence length="380" mass="42768">MSSSSRRFHHKSRAGCTTCKAKKVKCDEKQPCSYCAKRQLPCSLVPASLPGSACRSESGTPEVVVRFYEEPSFTFADFGLFQHFIKSTSIAQADDSASIAVWRETIPDLATQHPYLLHEVLAVAALHVRSTSPEQARVLERIATEHQARAIPLFREALAASSAETALPLFACSCLFIPYHFAAAKDAISLLFNEESGSLAEWLVLIHGTAAVTMEHGATIMRSPLRALLGNLANPKPEELSEGPTDARLLELREKLPIAEEHKEAYDQIMYKLRVSYYLSDRADTALNRKNAALRFPPFMNHGQIGEDLAAWHPAPLILMAFWCVLLHRVEDRWWLKERVKPLLMKIEELVPQEYRHLITWPMEEIGIYPKGNIDVLVIR</sequence>
<dbReference type="Pfam" id="PF00172">
    <property type="entry name" value="Zn_clus"/>
    <property type="match status" value="1"/>
</dbReference>